<proteinExistence type="predicted"/>
<dbReference type="EMBL" id="MLAK01000569">
    <property type="protein sequence ID" value="OHT12207.1"/>
    <property type="molecule type" value="Genomic_DNA"/>
</dbReference>
<keyword evidence="1" id="KW-1133">Transmembrane helix</keyword>
<organism evidence="2 3">
    <name type="scientific">Tritrichomonas foetus</name>
    <dbReference type="NCBI Taxonomy" id="1144522"/>
    <lineage>
        <taxon>Eukaryota</taxon>
        <taxon>Metamonada</taxon>
        <taxon>Parabasalia</taxon>
        <taxon>Tritrichomonadida</taxon>
        <taxon>Tritrichomonadidae</taxon>
        <taxon>Tritrichomonas</taxon>
    </lineage>
</organism>
<keyword evidence="1" id="KW-0812">Transmembrane</keyword>
<name>A0A1J4KLM2_9EUKA</name>
<comment type="caution">
    <text evidence="2">The sequence shown here is derived from an EMBL/GenBank/DDBJ whole genome shotgun (WGS) entry which is preliminary data.</text>
</comment>
<keyword evidence="1" id="KW-0472">Membrane</keyword>
<keyword evidence="3" id="KW-1185">Reference proteome</keyword>
<evidence type="ECO:0000256" key="1">
    <source>
        <dbReference type="SAM" id="Phobius"/>
    </source>
</evidence>
<dbReference type="RefSeq" id="XP_068365343.1">
    <property type="nucleotide sequence ID" value="XM_068499981.1"/>
</dbReference>
<sequence length="186" mass="21705">MSAQFFELHPLIIFPQLFSIIEQTATPMKFRFLWIFIQIIDQNEIESEIPLKLIEEAIQYLINCVKECNSAMNIIEILLSIMIYFISDNYDLFFSLTSKFRLYKSLADLLQKENSFKTIELWLILVTLIMSNLYDGFLPILLCYEVIIRLKKIKSDLNMEQANLIDVILDKADKMGSIEKSDGNAN</sequence>
<dbReference type="GeneID" id="94834685"/>
<evidence type="ECO:0000313" key="2">
    <source>
        <dbReference type="EMBL" id="OHT12207.1"/>
    </source>
</evidence>
<reference evidence="2" key="1">
    <citation type="submission" date="2016-10" db="EMBL/GenBank/DDBJ databases">
        <authorList>
            <person name="Benchimol M."/>
            <person name="Almeida L.G."/>
            <person name="Vasconcelos A.T."/>
            <person name="Perreira-Neves A."/>
            <person name="Rosa I.A."/>
            <person name="Tasca T."/>
            <person name="Bogo M.R."/>
            <person name="de Souza W."/>
        </authorList>
    </citation>
    <scope>NUCLEOTIDE SEQUENCE [LARGE SCALE GENOMIC DNA]</scope>
    <source>
        <strain evidence="2">K</strain>
    </source>
</reference>
<evidence type="ECO:0000313" key="3">
    <source>
        <dbReference type="Proteomes" id="UP000179807"/>
    </source>
</evidence>
<dbReference type="VEuPathDB" id="TrichDB:TRFO_18117"/>
<protein>
    <submittedName>
        <fullName evidence="2">Uncharacterized protein</fullName>
    </submittedName>
</protein>
<dbReference type="Proteomes" id="UP000179807">
    <property type="component" value="Unassembled WGS sequence"/>
</dbReference>
<accession>A0A1J4KLM2</accession>
<feature type="transmembrane region" description="Helical" evidence="1">
    <location>
        <begin position="121"/>
        <end position="144"/>
    </location>
</feature>
<dbReference type="AlphaFoldDB" id="A0A1J4KLM2"/>
<gene>
    <name evidence="2" type="ORF">TRFO_18117</name>
</gene>